<reference evidence="2" key="1">
    <citation type="submission" date="2021-06" db="EMBL/GenBank/DDBJ databases">
        <authorList>
            <person name="Hodson N. C."/>
            <person name="Mongue J. A."/>
            <person name="Jaron S. K."/>
        </authorList>
    </citation>
    <scope>NUCLEOTIDE SEQUENCE</scope>
</reference>
<evidence type="ECO:0000256" key="1">
    <source>
        <dbReference type="SAM" id="SignalP"/>
    </source>
</evidence>
<dbReference type="EMBL" id="CAJVCH010571425">
    <property type="protein sequence ID" value="CAG7837474.1"/>
    <property type="molecule type" value="Genomic_DNA"/>
</dbReference>
<keyword evidence="3" id="KW-1185">Reference proteome</keyword>
<feature type="signal peptide" evidence="1">
    <location>
        <begin position="1"/>
        <end position="23"/>
    </location>
</feature>
<keyword evidence="1" id="KW-0732">Signal</keyword>
<evidence type="ECO:0000313" key="2">
    <source>
        <dbReference type="EMBL" id="CAG7837474.1"/>
    </source>
</evidence>
<accession>A0A8J2LRH2</accession>
<dbReference type="AlphaFoldDB" id="A0A8J2LRH2"/>
<proteinExistence type="predicted"/>
<organism evidence="2 3">
    <name type="scientific">Allacma fusca</name>
    <dbReference type="NCBI Taxonomy" id="39272"/>
    <lineage>
        <taxon>Eukaryota</taxon>
        <taxon>Metazoa</taxon>
        <taxon>Ecdysozoa</taxon>
        <taxon>Arthropoda</taxon>
        <taxon>Hexapoda</taxon>
        <taxon>Collembola</taxon>
        <taxon>Symphypleona</taxon>
        <taxon>Sminthuridae</taxon>
        <taxon>Allacma</taxon>
    </lineage>
</organism>
<protein>
    <submittedName>
        <fullName evidence="2">Uncharacterized protein</fullName>
    </submittedName>
</protein>
<evidence type="ECO:0000313" key="3">
    <source>
        <dbReference type="Proteomes" id="UP000708208"/>
    </source>
</evidence>
<gene>
    <name evidence="2" type="ORF">AFUS01_LOCUS46582</name>
</gene>
<comment type="caution">
    <text evidence="2">The sequence shown here is derived from an EMBL/GenBank/DDBJ whole genome shotgun (WGS) entry which is preliminary data.</text>
</comment>
<dbReference type="Proteomes" id="UP000708208">
    <property type="component" value="Unassembled WGS sequence"/>
</dbReference>
<feature type="chain" id="PRO_5035150206" evidence="1">
    <location>
        <begin position="24"/>
        <end position="96"/>
    </location>
</feature>
<sequence>MGLCSQIVILVIVTFFASSKVFAEHSNSSATKESPTRQLTSTEIFQILGRRSKSFLSGEICYEDFTKDEVTLAEIDSLTDEDLWFMYVSPNVCFYV</sequence>
<name>A0A8J2LRH2_9HEXA</name>